<dbReference type="PANTHER" id="PTHR45376">
    <property type="entry name" value="CHAPERONE DNAJ-DOMAIN SUPERFAMILY PROTEIN-RELATED"/>
    <property type="match status" value="1"/>
</dbReference>
<protein>
    <submittedName>
        <fullName evidence="2">Uncharacterized protein</fullName>
    </submittedName>
</protein>
<dbReference type="Pfam" id="PF01722">
    <property type="entry name" value="BolA"/>
    <property type="match status" value="1"/>
</dbReference>
<sequence length="368" mass="42426">MQVRWRNVLILKNSVIQSTSVASSPSLTHLASFHSTPISYEKWKSKWNFVNYVRFFSFFSFWDVKRGQQPTKVLKLCIKLSDSYTIRHECLSLIPKNHIKYEIRQKRADAKRALKDLLFNSGASKITAENYSSRVEETTSWNTEHPDQSDSSEKKSRSKSSARRASKAQAKRMKRKFRQESFSDDFDAHPERMFQAKFGNRWYTWSFKLGEESHNQTTANGFEWRDHTNWTNSKYRDWRNTSDIESDDESCVVGSSADRTILGLPPKGPLKIEDVKIAFRLSALKWHPDKHQGSSQEVIDTSGGCGASFAVEIVSEQFAGKRLLERHRMVNTALAEEMKEIHALSITKAVTPEQWKQQQESEKSQSAA</sequence>
<comment type="caution">
    <text evidence="2">The sequence shown here is derived from an EMBL/GenBank/DDBJ whole genome shotgun (WGS) entry which is preliminary data.</text>
</comment>
<proteinExistence type="predicted"/>
<feature type="region of interest" description="Disordered" evidence="1">
    <location>
        <begin position="137"/>
        <end position="181"/>
    </location>
</feature>
<accession>A0A834GKP6</accession>
<organism evidence="2 3">
    <name type="scientific">Rhododendron simsii</name>
    <name type="common">Sims's rhododendron</name>
    <dbReference type="NCBI Taxonomy" id="118357"/>
    <lineage>
        <taxon>Eukaryota</taxon>
        <taxon>Viridiplantae</taxon>
        <taxon>Streptophyta</taxon>
        <taxon>Embryophyta</taxon>
        <taxon>Tracheophyta</taxon>
        <taxon>Spermatophyta</taxon>
        <taxon>Magnoliopsida</taxon>
        <taxon>eudicotyledons</taxon>
        <taxon>Gunneridae</taxon>
        <taxon>Pentapetalae</taxon>
        <taxon>asterids</taxon>
        <taxon>Ericales</taxon>
        <taxon>Ericaceae</taxon>
        <taxon>Ericoideae</taxon>
        <taxon>Rhodoreae</taxon>
        <taxon>Rhododendron</taxon>
    </lineage>
</organism>
<evidence type="ECO:0000256" key="1">
    <source>
        <dbReference type="SAM" id="MobiDB-lite"/>
    </source>
</evidence>
<name>A0A834GKP6_RHOSS</name>
<dbReference type="SUPFAM" id="SSF82657">
    <property type="entry name" value="BolA-like"/>
    <property type="match status" value="1"/>
</dbReference>
<dbReference type="InterPro" id="IPR036065">
    <property type="entry name" value="BolA-like_sf"/>
</dbReference>
<dbReference type="OrthoDB" id="10250354at2759"/>
<dbReference type="PANTHER" id="PTHR45376:SF5">
    <property type="entry name" value="CHAPERONE DNAJ-DOMAIN SUPERFAMILY PROTEIN"/>
    <property type="match status" value="1"/>
</dbReference>
<feature type="compositionally biased region" description="Basic residues" evidence="1">
    <location>
        <begin position="156"/>
        <end position="177"/>
    </location>
</feature>
<dbReference type="InterPro" id="IPR002634">
    <property type="entry name" value="BolA"/>
</dbReference>
<dbReference type="InterPro" id="IPR036869">
    <property type="entry name" value="J_dom_sf"/>
</dbReference>
<dbReference type="SUPFAM" id="SSF46565">
    <property type="entry name" value="Chaperone J-domain"/>
    <property type="match status" value="1"/>
</dbReference>
<dbReference type="EMBL" id="WJXA01000008">
    <property type="protein sequence ID" value="KAF7134684.1"/>
    <property type="molecule type" value="Genomic_DNA"/>
</dbReference>
<reference evidence="2" key="1">
    <citation type="submission" date="2019-11" db="EMBL/GenBank/DDBJ databases">
        <authorList>
            <person name="Liu Y."/>
            <person name="Hou J."/>
            <person name="Li T.-Q."/>
            <person name="Guan C.-H."/>
            <person name="Wu X."/>
            <person name="Wu H.-Z."/>
            <person name="Ling F."/>
            <person name="Zhang R."/>
            <person name="Shi X.-G."/>
            <person name="Ren J.-P."/>
            <person name="Chen E.-F."/>
            <person name="Sun J.-M."/>
        </authorList>
    </citation>
    <scope>NUCLEOTIDE SEQUENCE</scope>
    <source>
        <strain evidence="2">Adult_tree_wgs_1</strain>
        <tissue evidence="2">Leaves</tissue>
    </source>
</reference>
<dbReference type="Proteomes" id="UP000626092">
    <property type="component" value="Unassembled WGS sequence"/>
</dbReference>
<dbReference type="AlphaFoldDB" id="A0A834GKP6"/>
<keyword evidence="3" id="KW-1185">Reference proteome</keyword>
<evidence type="ECO:0000313" key="3">
    <source>
        <dbReference type="Proteomes" id="UP000626092"/>
    </source>
</evidence>
<evidence type="ECO:0000313" key="2">
    <source>
        <dbReference type="EMBL" id="KAF7134684.1"/>
    </source>
</evidence>
<dbReference type="Gene3D" id="3.30.300.90">
    <property type="entry name" value="BolA-like"/>
    <property type="match status" value="1"/>
</dbReference>
<feature type="compositionally biased region" description="Basic and acidic residues" evidence="1">
    <location>
        <begin position="144"/>
        <end position="155"/>
    </location>
</feature>
<gene>
    <name evidence="2" type="ORF">RHSIM_Rhsim08G0003500</name>
</gene>